<keyword evidence="7" id="KW-0598">Phosphotransferase system</keyword>
<evidence type="ECO:0000259" key="12">
    <source>
        <dbReference type="PROSITE" id="PS51094"/>
    </source>
</evidence>
<dbReference type="InterPro" id="IPR016152">
    <property type="entry name" value="PTrfase/Anion_transptr"/>
</dbReference>
<gene>
    <name evidence="13" type="ORF">AAAU51_06810</name>
</gene>
<keyword evidence="6" id="KW-0808">Transferase</keyword>
<evidence type="ECO:0000313" key="14">
    <source>
        <dbReference type="Proteomes" id="UP001482154"/>
    </source>
</evidence>
<comment type="function">
    <text evidence="1">The phosphoenolpyruvate-dependent sugar phosphotransferase system (sugar PTS), a major carbohydrate active transport system, catalyzes the phosphorylation of incoming sugar substrates concomitantly with their translocation across the cell membrane. The enzyme II CmtAB PTS system is involved in D-mannitol transport.</text>
</comment>
<dbReference type="InterPro" id="IPR050893">
    <property type="entry name" value="Sugar_PTS"/>
</dbReference>
<dbReference type="Proteomes" id="UP001482154">
    <property type="component" value="Unassembled WGS sequence"/>
</dbReference>
<name>A0ABV1IVJ0_9FIRM</name>
<accession>A0ABV1IVJ0</accession>
<evidence type="ECO:0000256" key="7">
    <source>
        <dbReference type="ARBA" id="ARBA00022683"/>
    </source>
</evidence>
<evidence type="ECO:0000313" key="13">
    <source>
        <dbReference type="EMBL" id="MEQ2710877.1"/>
    </source>
</evidence>
<dbReference type="PANTHER" id="PTHR30181">
    <property type="entry name" value="MANNITOL PERMEASE IIC COMPONENT"/>
    <property type="match status" value="1"/>
</dbReference>
<evidence type="ECO:0000256" key="6">
    <source>
        <dbReference type="ARBA" id="ARBA00022679"/>
    </source>
</evidence>
<evidence type="ECO:0000256" key="8">
    <source>
        <dbReference type="ARBA" id="ARBA00022777"/>
    </source>
</evidence>
<dbReference type="Pfam" id="PF00359">
    <property type="entry name" value="PTS_EIIA_2"/>
    <property type="match status" value="1"/>
</dbReference>
<dbReference type="PROSITE" id="PS51094">
    <property type="entry name" value="PTS_EIIA_TYPE_2"/>
    <property type="match status" value="1"/>
</dbReference>
<protein>
    <recommendedName>
        <fullName evidence="2">Mannitol-specific phosphotransferase enzyme IIA component</fullName>
    </recommendedName>
    <alternativeName>
        <fullName evidence="10">EIIA</fullName>
    </alternativeName>
    <alternativeName>
        <fullName evidence="11">EIII</fullName>
    </alternativeName>
    <alternativeName>
        <fullName evidence="9">PTS system mannitol-specific EIIA component</fullName>
    </alternativeName>
</protein>
<evidence type="ECO:0000256" key="3">
    <source>
        <dbReference type="ARBA" id="ARBA00022448"/>
    </source>
</evidence>
<dbReference type="PANTHER" id="PTHR30181:SF2">
    <property type="entry name" value="PTS SYSTEM MANNITOL-SPECIFIC EIICBA COMPONENT"/>
    <property type="match status" value="1"/>
</dbReference>
<keyword evidence="3" id="KW-0813">Transport</keyword>
<comment type="caution">
    <text evidence="13">The sequence shown here is derived from an EMBL/GenBank/DDBJ whole genome shotgun (WGS) entry which is preliminary data.</text>
</comment>
<keyword evidence="8" id="KW-0418">Kinase</keyword>
<dbReference type="InterPro" id="IPR002178">
    <property type="entry name" value="PTS_EIIA_type-2_dom"/>
</dbReference>
<evidence type="ECO:0000256" key="4">
    <source>
        <dbReference type="ARBA" id="ARBA00022553"/>
    </source>
</evidence>
<dbReference type="SUPFAM" id="SSF55804">
    <property type="entry name" value="Phoshotransferase/anion transport protein"/>
    <property type="match status" value="1"/>
</dbReference>
<dbReference type="CDD" id="cd00211">
    <property type="entry name" value="PTS_IIA_fru"/>
    <property type="match status" value="1"/>
</dbReference>
<evidence type="ECO:0000256" key="10">
    <source>
        <dbReference type="ARBA" id="ARBA00030956"/>
    </source>
</evidence>
<dbReference type="EMBL" id="JBBNIN010000008">
    <property type="protein sequence ID" value="MEQ2710877.1"/>
    <property type="molecule type" value="Genomic_DNA"/>
</dbReference>
<proteinExistence type="predicted"/>
<feature type="domain" description="PTS EIIA type-2" evidence="12">
    <location>
        <begin position="7"/>
        <end position="146"/>
    </location>
</feature>
<evidence type="ECO:0000256" key="2">
    <source>
        <dbReference type="ARBA" id="ARBA00014783"/>
    </source>
</evidence>
<sequence length="153" mass="17245">MASKLLSNEFQKHICLDYECTTIEEAIHKAGDLLVQVGCVKPPYINGMIRREQETSTDIGLGVMIPHGTEDTLNFVLKPEISIVQIPHGVSYHGNTIHLVIGISSREEDPLQELMQITDILLKPEKCHQFLNASSKQKFIDMINQNYVEEGEL</sequence>
<keyword evidence="14" id="KW-1185">Reference proteome</keyword>
<organism evidence="13 14">
    <name type="scientific">Anaerostipes amylophilus</name>
    <dbReference type="NCBI Taxonomy" id="2981779"/>
    <lineage>
        <taxon>Bacteria</taxon>
        <taxon>Bacillati</taxon>
        <taxon>Bacillota</taxon>
        <taxon>Clostridia</taxon>
        <taxon>Lachnospirales</taxon>
        <taxon>Lachnospiraceae</taxon>
        <taxon>Anaerostipes</taxon>
    </lineage>
</organism>
<reference evidence="13 14" key="1">
    <citation type="submission" date="2024-04" db="EMBL/GenBank/DDBJ databases">
        <title>Human intestinal bacterial collection.</title>
        <authorList>
            <person name="Pauvert C."/>
            <person name="Hitch T.C.A."/>
            <person name="Clavel T."/>
        </authorList>
    </citation>
    <scope>NUCLEOTIDE SEQUENCE [LARGE SCALE GENOMIC DNA]</scope>
    <source>
        <strain evidence="13 14">CLA-AA-H249</strain>
    </source>
</reference>
<keyword evidence="5 13" id="KW-0762">Sugar transport</keyword>
<dbReference type="Gene3D" id="3.40.930.10">
    <property type="entry name" value="Mannitol-specific EII, Chain A"/>
    <property type="match status" value="1"/>
</dbReference>
<evidence type="ECO:0000256" key="9">
    <source>
        <dbReference type="ARBA" id="ARBA00029908"/>
    </source>
</evidence>
<evidence type="ECO:0000256" key="1">
    <source>
        <dbReference type="ARBA" id="ARBA00002434"/>
    </source>
</evidence>
<evidence type="ECO:0000256" key="5">
    <source>
        <dbReference type="ARBA" id="ARBA00022597"/>
    </source>
</evidence>
<keyword evidence="4" id="KW-0597">Phosphoprotein</keyword>
<evidence type="ECO:0000256" key="11">
    <source>
        <dbReference type="ARBA" id="ARBA00030962"/>
    </source>
</evidence>
<dbReference type="RefSeq" id="WP_215719039.1">
    <property type="nucleotide sequence ID" value="NZ_JBBNIN010000008.1"/>
</dbReference>